<proteinExistence type="predicted"/>
<evidence type="ECO:0000313" key="1">
    <source>
        <dbReference type="EMBL" id="CAB4272066.1"/>
    </source>
</evidence>
<dbReference type="AlphaFoldDB" id="A0A6J5U6R6"/>
<evidence type="ECO:0000313" key="2">
    <source>
        <dbReference type="Proteomes" id="UP000507222"/>
    </source>
</evidence>
<dbReference type="EMBL" id="CAEKDK010000003">
    <property type="protein sequence ID" value="CAB4272066.1"/>
    <property type="molecule type" value="Genomic_DNA"/>
</dbReference>
<protein>
    <submittedName>
        <fullName evidence="1">Uncharacterized protein</fullName>
    </submittedName>
</protein>
<gene>
    <name evidence="1" type="ORF">CURHAP_LOCUS18573</name>
</gene>
<organism evidence="1 2">
    <name type="scientific">Prunus armeniaca</name>
    <name type="common">Apricot</name>
    <name type="synonym">Armeniaca vulgaris</name>
    <dbReference type="NCBI Taxonomy" id="36596"/>
    <lineage>
        <taxon>Eukaryota</taxon>
        <taxon>Viridiplantae</taxon>
        <taxon>Streptophyta</taxon>
        <taxon>Embryophyta</taxon>
        <taxon>Tracheophyta</taxon>
        <taxon>Spermatophyta</taxon>
        <taxon>Magnoliopsida</taxon>
        <taxon>eudicotyledons</taxon>
        <taxon>Gunneridae</taxon>
        <taxon>Pentapetalae</taxon>
        <taxon>rosids</taxon>
        <taxon>fabids</taxon>
        <taxon>Rosales</taxon>
        <taxon>Rosaceae</taxon>
        <taxon>Amygdaloideae</taxon>
        <taxon>Amygdaleae</taxon>
        <taxon>Prunus</taxon>
    </lineage>
</organism>
<name>A0A6J5U6R6_PRUAR</name>
<reference evidence="1 2" key="1">
    <citation type="submission" date="2020-05" db="EMBL/GenBank/DDBJ databases">
        <authorList>
            <person name="Campoy J."/>
            <person name="Schneeberger K."/>
            <person name="Spophaly S."/>
        </authorList>
    </citation>
    <scope>NUCLEOTIDE SEQUENCE [LARGE SCALE GENOMIC DNA]</scope>
    <source>
        <strain evidence="1">PruArmRojPasFocal</strain>
    </source>
</reference>
<sequence length="118" mass="13295">MPPFPLQICPVFSIFNRDFLFANADDDDCSRARGATALSSSLRSPLKKLFFEKQDTSTLRTSFYNLGGGLRFWSMRSTSFCLIINTLHSNKEIFLCELSDVDGTSVAHPVSQTKLYNE</sequence>
<accession>A0A6J5U6R6</accession>
<dbReference type="Proteomes" id="UP000507222">
    <property type="component" value="Unassembled WGS sequence"/>
</dbReference>